<sequence length="67" mass="7510">MLEKSGFGWNDHLKGIIFDSDEKDLDAKLFKNKSFPMYEKLGCIFGKDRANGKAAEALVDVVEELDA</sequence>
<keyword evidence="2" id="KW-1185">Reference proteome</keyword>
<dbReference type="EMBL" id="CM018049">
    <property type="protein sequence ID" value="KAA8519424.1"/>
    <property type="molecule type" value="Genomic_DNA"/>
</dbReference>
<dbReference type="PANTHER" id="PTHR46250">
    <property type="entry name" value="MYB/SANT-LIKE DNA-BINDING DOMAIN PROTEIN-RELATED"/>
    <property type="match status" value="1"/>
</dbReference>
<dbReference type="OrthoDB" id="618098at2759"/>
<dbReference type="Proteomes" id="UP000325577">
    <property type="component" value="Linkage Group LG6"/>
</dbReference>
<proteinExistence type="predicted"/>
<protein>
    <recommendedName>
        <fullName evidence="3">Myb/SANT-like domain-containing protein</fullName>
    </recommendedName>
</protein>
<organism evidence="1 2">
    <name type="scientific">Nyssa sinensis</name>
    <dbReference type="NCBI Taxonomy" id="561372"/>
    <lineage>
        <taxon>Eukaryota</taxon>
        <taxon>Viridiplantae</taxon>
        <taxon>Streptophyta</taxon>
        <taxon>Embryophyta</taxon>
        <taxon>Tracheophyta</taxon>
        <taxon>Spermatophyta</taxon>
        <taxon>Magnoliopsida</taxon>
        <taxon>eudicotyledons</taxon>
        <taxon>Gunneridae</taxon>
        <taxon>Pentapetalae</taxon>
        <taxon>asterids</taxon>
        <taxon>Cornales</taxon>
        <taxon>Nyssaceae</taxon>
        <taxon>Nyssa</taxon>
    </lineage>
</organism>
<evidence type="ECO:0000313" key="1">
    <source>
        <dbReference type="EMBL" id="KAA8519424.1"/>
    </source>
</evidence>
<evidence type="ECO:0000313" key="2">
    <source>
        <dbReference type="Proteomes" id="UP000325577"/>
    </source>
</evidence>
<accession>A0A5J4ZNL7</accession>
<gene>
    <name evidence="1" type="ORF">F0562_013701</name>
</gene>
<reference evidence="1 2" key="1">
    <citation type="submission" date="2019-09" db="EMBL/GenBank/DDBJ databases">
        <title>A chromosome-level genome assembly of the Chinese tupelo Nyssa sinensis.</title>
        <authorList>
            <person name="Yang X."/>
            <person name="Kang M."/>
            <person name="Yang Y."/>
            <person name="Xiong H."/>
            <person name="Wang M."/>
            <person name="Zhang Z."/>
            <person name="Wang Z."/>
            <person name="Wu H."/>
            <person name="Ma T."/>
            <person name="Liu J."/>
            <person name="Xi Z."/>
        </authorList>
    </citation>
    <scope>NUCLEOTIDE SEQUENCE [LARGE SCALE GENOMIC DNA]</scope>
    <source>
        <strain evidence="1">J267</strain>
        <tissue evidence="1">Leaf</tissue>
    </source>
</reference>
<dbReference type="PANTHER" id="PTHR46250:SF15">
    <property type="entry name" value="OS01G0523800 PROTEIN"/>
    <property type="match status" value="1"/>
</dbReference>
<name>A0A5J4ZNL7_9ASTE</name>
<evidence type="ECO:0008006" key="3">
    <source>
        <dbReference type="Google" id="ProtNLM"/>
    </source>
</evidence>
<dbReference type="AlphaFoldDB" id="A0A5J4ZNL7"/>